<evidence type="ECO:0000256" key="5">
    <source>
        <dbReference type="ARBA" id="ARBA00023163"/>
    </source>
</evidence>
<reference evidence="9" key="2">
    <citation type="submission" date="2018-07" db="EMBL/GenBank/DDBJ databases">
        <authorList>
            <person name="Quirk P.G."/>
            <person name="Krulwich T.A."/>
        </authorList>
    </citation>
    <scope>NUCLEOTIDE SEQUENCE</scope>
</reference>
<dbReference type="InterPro" id="IPR050370">
    <property type="entry name" value="HES_HEY"/>
</dbReference>
<dbReference type="PANTHER" id="PTHR10985">
    <property type="entry name" value="BASIC HELIX-LOOP-HELIX TRANSCRIPTION FACTOR, HES-RELATED"/>
    <property type="match status" value="1"/>
</dbReference>
<comment type="subcellular location">
    <subcellularLocation>
        <location evidence="1">Nucleus</location>
    </subcellularLocation>
</comment>
<evidence type="ECO:0000313" key="8">
    <source>
        <dbReference type="EMBL" id="SSX06065.1"/>
    </source>
</evidence>
<dbReference type="InterPro" id="IPR036638">
    <property type="entry name" value="HLH_DNA-bd_sf"/>
</dbReference>
<evidence type="ECO:0000256" key="6">
    <source>
        <dbReference type="ARBA" id="ARBA00023242"/>
    </source>
</evidence>
<evidence type="ECO:0000256" key="3">
    <source>
        <dbReference type="ARBA" id="ARBA00023015"/>
    </source>
</evidence>
<proteinExistence type="predicted"/>
<dbReference type="EMBL" id="UFQS01000674">
    <property type="protein sequence ID" value="SSX06065.1"/>
    <property type="molecule type" value="Genomic_DNA"/>
</dbReference>
<accession>A0A336KRP1</accession>
<dbReference type="AlphaFoldDB" id="A0A336KRP1"/>
<dbReference type="PROSITE" id="PS50888">
    <property type="entry name" value="BHLH"/>
    <property type="match status" value="1"/>
</dbReference>
<protein>
    <submittedName>
        <fullName evidence="8">CSON013409 protein</fullName>
    </submittedName>
</protein>
<feature type="domain" description="BHLH" evidence="7">
    <location>
        <begin position="8"/>
        <end position="68"/>
    </location>
</feature>
<evidence type="ECO:0000313" key="9">
    <source>
        <dbReference type="EMBL" id="SSX26421.1"/>
    </source>
</evidence>
<dbReference type="FunFam" id="4.10.280.10:FF:000009">
    <property type="entry name" value="Transcription factor HES-1"/>
    <property type="match status" value="1"/>
</dbReference>
<keyword evidence="5" id="KW-0804">Transcription</keyword>
<reference evidence="8" key="1">
    <citation type="submission" date="2018-04" db="EMBL/GenBank/DDBJ databases">
        <authorList>
            <person name="Go L.Y."/>
            <person name="Mitchell J.A."/>
        </authorList>
    </citation>
    <scope>NUCLEOTIDE SEQUENCE</scope>
    <source>
        <tissue evidence="8">Whole organism</tissue>
    </source>
</reference>
<dbReference type="CDD" id="cd11410">
    <property type="entry name" value="bHLH_O_HES"/>
    <property type="match status" value="1"/>
</dbReference>
<evidence type="ECO:0000256" key="4">
    <source>
        <dbReference type="ARBA" id="ARBA00023125"/>
    </source>
</evidence>
<dbReference type="Gene3D" id="4.10.280.10">
    <property type="entry name" value="Helix-loop-helix DNA-binding domain"/>
    <property type="match status" value="1"/>
</dbReference>
<evidence type="ECO:0000256" key="1">
    <source>
        <dbReference type="ARBA" id="ARBA00004123"/>
    </source>
</evidence>
<dbReference type="GO" id="GO:0046983">
    <property type="term" value="F:protein dimerization activity"/>
    <property type="evidence" value="ECO:0007669"/>
    <property type="project" value="InterPro"/>
</dbReference>
<keyword evidence="4" id="KW-0238">DNA-binding</keyword>
<dbReference type="EMBL" id="UFQT01000674">
    <property type="protein sequence ID" value="SSX26421.1"/>
    <property type="molecule type" value="Genomic_DNA"/>
</dbReference>
<dbReference type="Pfam" id="PF00010">
    <property type="entry name" value="HLH"/>
    <property type="match status" value="1"/>
</dbReference>
<evidence type="ECO:0000256" key="2">
    <source>
        <dbReference type="ARBA" id="ARBA00022473"/>
    </source>
</evidence>
<keyword evidence="2" id="KW-0217">Developmental protein</keyword>
<dbReference type="GO" id="GO:1990837">
    <property type="term" value="F:sequence-specific double-stranded DNA binding"/>
    <property type="evidence" value="ECO:0007669"/>
    <property type="project" value="UniProtKB-ARBA"/>
</dbReference>
<dbReference type="VEuPathDB" id="VectorBase:CSON013409"/>
<sequence length="189" mass="21918">MSFKPIELRKIRKPLMEKKRRARINDSLNTLKQILLQNTVAIPTSGGRIAKLEKADILEMTVRYVKNLHRRLGMPVTAETEVITSTTQDGENSSSHELNKSFLVNKVLYKNLLNEIERPVGFHNLVRDAVPKFNKNSFNGKSFSIFANSDDKENLIPKSRKNEEKKIKNKSEDVKKEIYSSNEIHWRPW</sequence>
<keyword evidence="6" id="KW-0539">Nucleus</keyword>
<dbReference type="SUPFAM" id="SSF47459">
    <property type="entry name" value="HLH, helix-loop-helix DNA-binding domain"/>
    <property type="match status" value="1"/>
</dbReference>
<gene>
    <name evidence="8" type="primary">CSON013409</name>
</gene>
<keyword evidence="3" id="KW-0805">Transcription regulation</keyword>
<dbReference type="SMART" id="SM00353">
    <property type="entry name" value="HLH"/>
    <property type="match status" value="1"/>
</dbReference>
<organism evidence="8">
    <name type="scientific">Culicoides sonorensis</name>
    <name type="common">Biting midge</name>
    <dbReference type="NCBI Taxonomy" id="179676"/>
    <lineage>
        <taxon>Eukaryota</taxon>
        <taxon>Metazoa</taxon>
        <taxon>Ecdysozoa</taxon>
        <taxon>Arthropoda</taxon>
        <taxon>Hexapoda</taxon>
        <taxon>Insecta</taxon>
        <taxon>Pterygota</taxon>
        <taxon>Neoptera</taxon>
        <taxon>Endopterygota</taxon>
        <taxon>Diptera</taxon>
        <taxon>Nematocera</taxon>
        <taxon>Chironomoidea</taxon>
        <taxon>Ceratopogonidae</taxon>
        <taxon>Ceratopogoninae</taxon>
        <taxon>Culicoides</taxon>
        <taxon>Monoculicoides</taxon>
    </lineage>
</organism>
<dbReference type="InterPro" id="IPR011598">
    <property type="entry name" value="bHLH_dom"/>
</dbReference>
<name>A0A336KRP1_CULSO</name>
<dbReference type="GO" id="GO:0005634">
    <property type="term" value="C:nucleus"/>
    <property type="evidence" value="ECO:0007669"/>
    <property type="project" value="UniProtKB-SubCell"/>
</dbReference>
<evidence type="ECO:0000259" key="7">
    <source>
        <dbReference type="PROSITE" id="PS50888"/>
    </source>
</evidence>